<sequence length="326" mass="35526">MARVFSGIKPTGSVHLGNLLGALRNWVTMQDEADAVYCVVDLHALTVRHDPTELRAATLSLAQLLIASGLDPERCTLFVQGHVPEHTECAWVMECTASFGELRRMTQFKDKSEGTDFVSGGLFTYPALQASDILLYDTDQVPVGEDQRQHIELTRDIAMRFNSRYGDTFVVPEAVIPPAGARIMDLQHPGSKMSKSEDGAQGTILLLDEPSAIRKKFRRAVTDSDGEVRYDPVQKPGVSNLLSIMGAATDRGPEAAADGLERYGDLKDATAEAVIELLRPVQARYHELAADPAETGRLLALGADKARTVASATLDRMRSNLGLLPR</sequence>
<evidence type="ECO:0000256" key="3">
    <source>
        <dbReference type="ARBA" id="ARBA00013161"/>
    </source>
</evidence>
<dbReference type="EMBL" id="UINC01001996">
    <property type="protein sequence ID" value="SUZ91685.1"/>
    <property type="molecule type" value="Genomic_DNA"/>
</dbReference>
<dbReference type="PROSITE" id="PS00178">
    <property type="entry name" value="AA_TRNA_LIGASE_I"/>
    <property type="match status" value="1"/>
</dbReference>
<dbReference type="GO" id="GO:0006436">
    <property type="term" value="P:tryptophanyl-tRNA aminoacylation"/>
    <property type="evidence" value="ECO:0007669"/>
    <property type="project" value="InterPro"/>
</dbReference>
<evidence type="ECO:0000256" key="4">
    <source>
        <dbReference type="ARBA" id="ARBA00022598"/>
    </source>
</evidence>
<dbReference type="SUPFAM" id="SSF52374">
    <property type="entry name" value="Nucleotidylyl transferase"/>
    <property type="match status" value="1"/>
</dbReference>
<evidence type="ECO:0000256" key="10">
    <source>
        <dbReference type="ARBA" id="ARBA00049929"/>
    </source>
</evidence>
<evidence type="ECO:0000313" key="11">
    <source>
        <dbReference type="EMBL" id="SUZ91685.1"/>
    </source>
</evidence>
<keyword evidence="5" id="KW-0547">Nucleotide-binding</keyword>
<dbReference type="CDD" id="cd00806">
    <property type="entry name" value="TrpRS_core"/>
    <property type="match status" value="1"/>
</dbReference>
<evidence type="ECO:0000256" key="6">
    <source>
        <dbReference type="ARBA" id="ARBA00022840"/>
    </source>
</evidence>
<dbReference type="EC" id="6.1.1.2" evidence="3"/>
<dbReference type="NCBIfam" id="TIGR00233">
    <property type="entry name" value="trpS"/>
    <property type="match status" value="1"/>
</dbReference>
<evidence type="ECO:0000256" key="7">
    <source>
        <dbReference type="ARBA" id="ARBA00022917"/>
    </source>
</evidence>
<evidence type="ECO:0000256" key="9">
    <source>
        <dbReference type="ARBA" id="ARBA00030268"/>
    </source>
</evidence>
<dbReference type="InterPro" id="IPR002305">
    <property type="entry name" value="aa-tRNA-synth_Ic"/>
</dbReference>
<name>A0A381RIN4_9ZZZZ</name>
<protein>
    <recommendedName>
        <fullName evidence="3">tryptophan--tRNA ligase</fullName>
        <ecNumber evidence="3">6.1.1.2</ecNumber>
    </recommendedName>
    <alternativeName>
        <fullName evidence="9">Tryptophanyl-tRNA synthetase</fullName>
    </alternativeName>
</protein>
<comment type="similarity">
    <text evidence="2">Belongs to the class-I aminoacyl-tRNA synthetase family.</text>
</comment>
<proteinExistence type="inferred from homology"/>
<dbReference type="InterPro" id="IPR001412">
    <property type="entry name" value="aa-tRNA-synth_I_CS"/>
</dbReference>
<evidence type="ECO:0000256" key="1">
    <source>
        <dbReference type="ARBA" id="ARBA00004173"/>
    </source>
</evidence>
<dbReference type="GO" id="GO:0004830">
    <property type="term" value="F:tryptophan-tRNA ligase activity"/>
    <property type="evidence" value="ECO:0007669"/>
    <property type="project" value="UniProtKB-EC"/>
</dbReference>
<dbReference type="PRINTS" id="PR01039">
    <property type="entry name" value="TRNASYNTHTRP"/>
</dbReference>
<dbReference type="InterPro" id="IPR002306">
    <property type="entry name" value="Trp-tRNA-ligase"/>
</dbReference>
<comment type="subcellular location">
    <subcellularLocation>
        <location evidence="1">Mitochondrion</location>
    </subcellularLocation>
</comment>
<keyword evidence="6" id="KW-0067">ATP-binding</keyword>
<dbReference type="AlphaFoldDB" id="A0A381RIN4"/>
<dbReference type="Gene3D" id="3.40.50.620">
    <property type="entry name" value="HUPs"/>
    <property type="match status" value="1"/>
</dbReference>
<dbReference type="HAMAP" id="MF_00140_B">
    <property type="entry name" value="Trp_tRNA_synth_B"/>
    <property type="match status" value="1"/>
</dbReference>
<keyword evidence="8" id="KW-0030">Aminoacyl-tRNA synthetase</keyword>
<reference evidence="11" key="1">
    <citation type="submission" date="2018-05" db="EMBL/GenBank/DDBJ databases">
        <authorList>
            <person name="Lanie J.A."/>
            <person name="Ng W.-L."/>
            <person name="Kazmierczak K.M."/>
            <person name="Andrzejewski T.M."/>
            <person name="Davidsen T.M."/>
            <person name="Wayne K.J."/>
            <person name="Tettelin H."/>
            <person name="Glass J.I."/>
            <person name="Rusch D."/>
            <person name="Podicherti R."/>
            <person name="Tsui H.-C.T."/>
            <person name="Winkler M.E."/>
        </authorList>
    </citation>
    <scope>NUCLEOTIDE SEQUENCE</scope>
</reference>
<dbReference type="PANTHER" id="PTHR43766:SF1">
    <property type="entry name" value="TRYPTOPHAN--TRNA LIGASE, MITOCHONDRIAL"/>
    <property type="match status" value="1"/>
</dbReference>
<dbReference type="InterPro" id="IPR014729">
    <property type="entry name" value="Rossmann-like_a/b/a_fold"/>
</dbReference>
<comment type="catalytic activity">
    <reaction evidence="10">
        <text>tRNA(Trp) + L-tryptophan + ATP = L-tryptophyl-tRNA(Trp) + AMP + diphosphate + H(+)</text>
        <dbReference type="Rhea" id="RHEA:24080"/>
        <dbReference type="Rhea" id="RHEA-COMP:9671"/>
        <dbReference type="Rhea" id="RHEA-COMP:9705"/>
        <dbReference type="ChEBI" id="CHEBI:15378"/>
        <dbReference type="ChEBI" id="CHEBI:30616"/>
        <dbReference type="ChEBI" id="CHEBI:33019"/>
        <dbReference type="ChEBI" id="CHEBI:57912"/>
        <dbReference type="ChEBI" id="CHEBI:78442"/>
        <dbReference type="ChEBI" id="CHEBI:78535"/>
        <dbReference type="ChEBI" id="CHEBI:456215"/>
        <dbReference type="EC" id="6.1.1.2"/>
    </reaction>
</comment>
<evidence type="ECO:0000256" key="5">
    <source>
        <dbReference type="ARBA" id="ARBA00022741"/>
    </source>
</evidence>
<dbReference type="GO" id="GO:0005524">
    <property type="term" value="F:ATP binding"/>
    <property type="evidence" value="ECO:0007669"/>
    <property type="project" value="UniProtKB-KW"/>
</dbReference>
<gene>
    <name evidence="11" type="ORF">METZ01_LOCUS44539</name>
</gene>
<evidence type="ECO:0000256" key="2">
    <source>
        <dbReference type="ARBA" id="ARBA00005594"/>
    </source>
</evidence>
<keyword evidence="7" id="KW-0648">Protein biosynthesis</keyword>
<dbReference type="InterPro" id="IPR050203">
    <property type="entry name" value="Trp-tRNA_synthetase"/>
</dbReference>
<dbReference type="GO" id="GO:0005829">
    <property type="term" value="C:cytosol"/>
    <property type="evidence" value="ECO:0007669"/>
    <property type="project" value="TreeGrafter"/>
</dbReference>
<dbReference type="GO" id="GO:0005739">
    <property type="term" value="C:mitochondrion"/>
    <property type="evidence" value="ECO:0007669"/>
    <property type="project" value="UniProtKB-SubCell"/>
</dbReference>
<evidence type="ECO:0000256" key="8">
    <source>
        <dbReference type="ARBA" id="ARBA00023146"/>
    </source>
</evidence>
<dbReference type="FunFam" id="1.10.240.10:FF:000002">
    <property type="entry name" value="Tryptophan--tRNA ligase"/>
    <property type="match status" value="1"/>
</dbReference>
<dbReference type="Pfam" id="PF00579">
    <property type="entry name" value="tRNA-synt_1b"/>
    <property type="match status" value="1"/>
</dbReference>
<accession>A0A381RIN4</accession>
<dbReference type="PANTHER" id="PTHR43766">
    <property type="entry name" value="TRYPTOPHAN--TRNA LIGASE, MITOCHONDRIAL"/>
    <property type="match status" value="1"/>
</dbReference>
<organism evidence="11">
    <name type="scientific">marine metagenome</name>
    <dbReference type="NCBI Taxonomy" id="408172"/>
    <lineage>
        <taxon>unclassified sequences</taxon>
        <taxon>metagenomes</taxon>
        <taxon>ecological metagenomes</taxon>
    </lineage>
</organism>
<dbReference type="InterPro" id="IPR024109">
    <property type="entry name" value="Trp-tRNA-ligase_bac-type"/>
</dbReference>
<dbReference type="Gene3D" id="1.10.240.10">
    <property type="entry name" value="Tyrosyl-Transfer RNA Synthetase"/>
    <property type="match status" value="1"/>
</dbReference>
<keyword evidence="4" id="KW-0436">Ligase</keyword>